<comment type="subcellular location">
    <subcellularLocation>
        <location evidence="1 9">Cell membrane</location>
        <topology evidence="1 9">Multi-pass membrane protein</topology>
    </subcellularLocation>
</comment>
<dbReference type="AlphaFoldDB" id="A0A1R0X614"/>
<keyword evidence="4" id="KW-1003">Cell membrane</keyword>
<evidence type="ECO:0000256" key="8">
    <source>
        <dbReference type="ARBA" id="ARBA00023136"/>
    </source>
</evidence>
<dbReference type="PANTHER" id="PTHR30614:SF20">
    <property type="entry name" value="GLUTAMINE TRANSPORT SYSTEM PERMEASE PROTEIN GLNP"/>
    <property type="match status" value="1"/>
</dbReference>
<dbReference type="FunFam" id="1.10.3720.10:FF:000033">
    <property type="entry name" value="Polar amino acid ABC transporter permease"/>
    <property type="match status" value="1"/>
</dbReference>
<evidence type="ECO:0000256" key="1">
    <source>
        <dbReference type="ARBA" id="ARBA00004651"/>
    </source>
</evidence>
<evidence type="ECO:0000313" key="12">
    <source>
        <dbReference type="Proteomes" id="UP000187465"/>
    </source>
</evidence>
<dbReference type="Proteomes" id="UP000187465">
    <property type="component" value="Unassembled WGS sequence"/>
</dbReference>
<feature type="transmembrane region" description="Helical" evidence="9">
    <location>
        <begin position="64"/>
        <end position="83"/>
    </location>
</feature>
<dbReference type="CDD" id="cd06261">
    <property type="entry name" value="TM_PBP2"/>
    <property type="match status" value="1"/>
</dbReference>
<accession>A0A1R0X614</accession>
<dbReference type="Gene3D" id="1.10.3720.10">
    <property type="entry name" value="MetI-like"/>
    <property type="match status" value="1"/>
</dbReference>
<feature type="transmembrane region" description="Helical" evidence="9">
    <location>
        <begin position="190"/>
        <end position="211"/>
    </location>
</feature>
<comment type="similarity">
    <text evidence="2">Belongs to the binding-protein-dependent transport system permease family. HisMQ subfamily.</text>
</comment>
<dbReference type="InterPro" id="IPR035906">
    <property type="entry name" value="MetI-like_sf"/>
</dbReference>
<organism evidence="11 12">
    <name type="scientific">Paenibacillus odorifer</name>
    <dbReference type="NCBI Taxonomy" id="189426"/>
    <lineage>
        <taxon>Bacteria</taxon>
        <taxon>Bacillati</taxon>
        <taxon>Bacillota</taxon>
        <taxon>Bacilli</taxon>
        <taxon>Bacillales</taxon>
        <taxon>Paenibacillaceae</taxon>
        <taxon>Paenibacillus</taxon>
    </lineage>
</organism>
<evidence type="ECO:0000313" key="11">
    <source>
        <dbReference type="EMBL" id="OMD29890.1"/>
    </source>
</evidence>
<feature type="transmembrane region" description="Helical" evidence="9">
    <location>
        <begin position="20"/>
        <end position="43"/>
    </location>
</feature>
<evidence type="ECO:0000256" key="7">
    <source>
        <dbReference type="ARBA" id="ARBA00022989"/>
    </source>
</evidence>
<keyword evidence="7 9" id="KW-1133">Transmembrane helix</keyword>
<sequence>MDFRMDIIIHYLPVLLKGTLLTIGISVVSILFGSILGLGIGFGKMAPKWYLRWPFHSYINFFRGTPLYVQILIVHFGVIPPLYGKTNALITAFVALSLNSAAYSAEIFRAGIQSVDRGQREAAISLGMTNRQAMRFIILPQAIKRMVPAFGNEFIVLVKDSSLLALVAAPEIMYWTNTMKGQYLRIWEPYLTAALIYFILTYSLSKLLNYVERRLK</sequence>
<gene>
    <name evidence="11" type="ORF">BJP51_21970</name>
</gene>
<evidence type="ECO:0000259" key="10">
    <source>
        <dbReference type="PROSITE" id="PS50928"/>
    </source>
</evidence>
<keyword evidence="3 9" id="KW-0813">Transport</keyword>
<evidence type="ECO:0000256" key="5">
    <source>
        <dbReference type="ARBA" id="ARBA00022692"/>
    </source>
</evidence>
<proteinExistence type="inferred from homology"/>
<name>A0A1R0X614_9BACL</name>
<dbReference type="GO" id="GO:0043190">
    <property type="term" value="C:ATP-binding cassette (ABC) transporter complex"/>
    <property type="evidence" value="ECO:0007669"/>
    <property type="project" value="InterPro"/>
</dbReference>
<dbReference type="GO" id="GO:0006865">
    <property type="term" value="P:amino acid transport"/>
    <property type="evidence" value="ECO:0007669"/>
    <property type="project" value="UniProtKB-KW"/>
</dbReference>
<keyword evidence="6" id="KW-0029">Amino-acid transport</keyword>
<dbReference type="RefSeq" id="WP_036687415.1">
    <property type="nucleotide sequence ID" value="NZ_CP009428.1"/>
</dbReference>
<protein>
    <submittedName>
        <fullName evidence="11">Amino acid ABC transporter permease</fullName>
    </submittedName>
</protein>
<evidence type="ECO:0000256" key="2">
    <source>
        <dbReference type="ARBA" id="ARBA00010072"/>
    </source>
</evidence>
<dbReference type="InterPro" id="IPR043429">
    <property type="entry name" value="ArtM/GltK/GlnP/TcyL/YhdX-like"/>
</dbReference>
<keyword evidence="5 9" id="KW-0812">Transmembrane</keyword>
<dbReference type="EMBL" id="MKQP01000028">
    <property type="protein sequence ID" value="OMD29890.1"/>
    <property type="molecule type" value="Genomic_DNA"/>
</dbReference>
<dbReference type="KEGG" id="pod:PODO_01655"/>
<keyword evidence="8 9" id="KW-0472">Membrane</keyword>
<evidence type="ECO:0000256" key="4">
    <source>
        <dbReference type="ARBA" id="ARBA00022475"/>
    </source>
</evidence>
<dbReference type="Pfam" id="PF00528">
    <property type="entry name" value="BPD_transp_1"/>
    <property type="match status" value="1"/>
</dbReference>
<dbReference type="InterPro" id="IPR000515">
    <property type="entry name" value="MetI-like"/>
</dbReference>
<evidence type="ECO:0000256" key="3">
    <source>
        <dbReference type="ARBA" id="ARBA00022448"/>
    </source>
</evidence>
<dbReference type="SUPFAM" id="SSF161098">
    <property type="entry name" value="MetI-like"/>
    <property type="match status" value="1"/>
</dbReference>
<evidence type="ECO:0000256" key="6">
    <source>
        <dbReference type="ARBA" id="ARBA00022970"/>
    </source>
</evidence>
<evidence type="ECO:0000256" key="9">
    <source>
        <dbReference type="RuleBase" id="RU363032"/>
    </source>
</evidence>
<reference evidence="11 12" key="1">
    <citation type="submission" date="2016-10" db="EMBL/GenBank/DDBJ databases">
        <title>Paenibacillus species isolates.</title>
        <authorList>
            <person name="Beno S.M."/>
        </authorList>
    </citation>
    <scope>NUCLEOTIDE SEQUENCE [LARGE SCALE GENOMIC DNA]</scope>
    <source>
        <strain evidence="11 12">FSL H7-0604</strain>
    </source>
</reference>
<dbReference type="GeneID" id="31568982"/>
<dbReference type="PROSITE" id="PS50928">
    <property type="entry name" value="ABC_TM1"/>
    <property type="match status" value="1"/>
</dbReference>
<dbReference type="NCBIfam" id="TIGR01726">
    <property type="entry name" value="HEQRo_perm_3TM"/>
    <property type="match status" value="1"/>
</dbReference>
<dbReference type="InterPro" id="IPR010065">
    <property type="entry name" value="AA_ABC_transptr_permease_3TM"/>
</dbReference>
<dbReference type="PANTHER" id="PTHR30614">
    <property type="entry name" value="MEMBRANE COMPONENT OF AMINO ACID ABC TRANSPORTER"/>
    <property type="match status" value="1"/>
</dbReference>
<feature type="domain" description="ABC transmembrane type-1" evidence="10">
    <location>
        <begin position="19"/>
        <end position="208"/>
    </location>
</feature>
<comment type="caution">
    <text evidence="11">The sequence shown here is derived from an EMBL/GenBank/DDBJ whole genome shotgun (WGS) entry which is preliminary data.</text>
</comment>
<dbReference type="GO" id="GO:0022857">
    <property type="term" value="F:transmembrane transporter activity"/>
    <property type="evidence" value="ECO:0007669"/>
    <property type="project" value="InterPro"/>
</dbReference>
<feature type="transmembrane region" description="Helical" evidence="9">
    <location>
        <begin position="154"/>
        <end position="175"/>
    </location>
</feature>